<organism evidence="1 2">
    <name type="scientific">Phytohabitans houttuyneae</name>
    <dbReference type="NCBI Taxonomy" id="1076126"/>
    <lineage>
        <taxon>Bacteria</taxon>
        <taxon>Bacillati</taxon>
        <taxon>Actinomycetota</taxon>
        <taxon>Actinomycetes</taxon>
        <taxon>Micromonosporales</taxon>
        <taxon>Micromonosporaceae</taxon>
    </lineage>
</organism>
<evidence type="ECO:0000313" key="2">
    <source>
        <dbReference type="Proteomes" id="UP000482800"/>
    </source>
</evidence>
<protein>
    <recommendedName>
        <fullName evidence="3">ESX secretion-associated protein EspG</fullName>
    </recommendedName>
</protein>
<evidence type="ECO:0008006" key="3">
    <source>
        <dbReference type="Google" id="ProtNLM"/>
    </source>
</evidence>
<reference evidence="1 2" key="2">
    <citation type="submission" date="2020-03" db="EMBL/GenBank/DDBJ databases">
        <authorList>
            <person name="Ichikawa N."/>
            <person name="Kimura A."/>
            <person name="Kitahashi Y."/>
            <person name="Uohara A."/>
        </authorList>
    </citation>
    <scope>NUCLEOTIDE SEQUENCE [LARGE SCALE GENOMIC DNA]</scope>
    <source>
        <strain evidence="1 2">NBRC 108639</strain>
    </source>
</reference>
<dbReference type="Proteomes" id="UP000482800">
    <property type="component" value="Unassembled WGS sequence"/>
</dbReference>
<comment type="caution">
    <text evidence="1">The sequence shown here is derived from an EMBL/GenBank/DDBJ whole genome shotgun (WGS) entry which is preliminary data.</text>
</comment>
<evidence type="ECO:0000313" key="1">
    <source>
        <dbReference type="EMBL" id="GFJ81084.1"/>
    </source>
</evidence>
<name>A0A6V8KBE4_9ACTN</name>
<dbReference type="RefSeq" id="WP_173059769.1">
    <property type="nucleotide sequence ID" value="NZ_BAABGO010000026.1"/>
</dbReference>
<dbReference type="AlphaFoldDB" id="A0A6V8KBE4"/>
<dbReference type="EMBL" id="BLPF01000002">
    <property type="protein sequence ID" value="GFJ81084.1"/>
    <property type="molecule type" value="Genomic_DNA"/>
</dbReference>
<sequence length="238" mass="25035">MTLLVTADELDALARRLGASRFPGVTTSLFDTVGAEHHRVLTDRLLATLIARGLVEERDSRLVAPAETAALLGPTLCGGIRYEIERTDPDARAVTALGAFAGLVVWHRADGLYHRFDAVSTDGDVARALVDLVDPAPGPAAGRPFRARHSALPSRLESLPDGWRATTTITQAAAPDGVTALSWVSIVDCGDGQVWLLEPDPDSPDDGLAAGDDPVLRATPVDPAALLAYLTDWCGSAG</sequence>
<keyword evidence="2" id="KW-1185">Reference proteome</keyword>
<proteinExistence type="predicted"/>
<accession>A0A6V8KBE4</accession>
<gene>
    <name evidence="1" type="ORF">Phou_052640</name>
</gene>
<reference evidence="1 2" key="1">
    <citation type="submission" date="2020-03" db="EMBL/GenBank/DDBJ databases">
        <title>Whole genome shotgun sequence of Phytohabitans houttuyneae NBRC 108639.</title>
        <authorList>
            <person name="Komaki H."/>
            <person name="Tamura T."/>
        </authorList>
    </citation>
    <scope>NUCLEOTIDE SEQUENCE [LARGE SCALE GENOMIC DNA]</scope>
    <source>
        <strain evidence="1 2">NBRC 108639</strain>
    </source>
</reference>